<evidence type="ECO:0000256" key="1">
    <source>
        <dbReference type="ARBA" id="ARBA00022676"/>
    </source>
</evidence>
<sequence>MNTWVTKPTIGNMLRIIFNIPAFSLPWSPEEFVEIYRDIEHLANEIRPDVIVTEAFFAPAVTFCYQAQTRWIALAPNTIKEFALPIQPKMAMFWKYPISFPYPVPWHLMPLNVLYNALTAVRILTSWKWGRYHRTSTLVARELGPDVEVLTINQLGLLTAPPEGLRILVAISTDIDFPFEVVPEYITPCGPITRAAPQLASEDPELATWLGRGPTIYMNLGTHHQYDAALAREVALSFRRLLALVAQNNTGQWQGLQVLWKMPRKSSQCDDKDPATSDYNGPWTEAKKILGPELDKDRVRIVDWITAEPKSILESGHIVMSVNHGGANSFYESMCSGIPQVILASWADCFDFAQRAEILGVGKWANRKSLPFWEHNELSAALETVLLGPESEQMRQKAQELRKRHPEAAGRDIAAKEIIDLLSKAEEES</sequence>
<dbReference type="InterPro" id="IPR002213">
    <property type="entry name" value="UDP_glucos_trans"/>
</dbReference>
<dbReference type="SUPFAM" id="SSF53756">
    <property type="entry name" value="UDP-Glycosyltransferase/glycogen phosphorylase"/>
    <property type="match status" value="1"/>
</dbReference>
<organism evidence="3 4">
    <name type="scientific">Colletotrichum trifolii</name>
    <dbReference type="NCBI Taxonomy" id="5466"/>
    <lineage>
        <taxon>Eukaryota</taxon>
        <taxon>Fungi</taxon>
        <taxon>Dikarya</taxon>
        <taxon>Ascomycota</taxon>
        <taxon>Pezizomycotina</taxon>
        <taxon>Sordariomycetes</taxon>
        <taxon>Hypocreomycetidae</taxon>
        <taxon>Glomerellales</taxon>
        <taxon>Glomerellaceae</taxon>
        <taxon>Colletotrichum</taxon>
        <taxon>Colletotrichum orbiculare species complex</taxon>
    </lineage>
</organism>
<comment type="caution">
    <text evidence="3">The sequence shown here is derived from an EMBL/GenBank/DDBJ whole genome shotgun (WGS) entry which is preliminary data.</text>
</comment>
<evidence type="ECO:0000313" key="3">
    <source>
        <dbReference type="EMBL" id="TDZ32043.1"/>
    </source>
</evidence>
<evidence type="ECO:0000256" key="2">
    <source>
        <dbReference type="ARBA" id="ARBA00022679"/>
    </source>
</evidence>
<dbReference type="PANTHER" id="PTHR48043:SF145">
    <property type="entry name" value="FI06409P-RELATED"/>
    <property type="match status" value="1"/>
</dbReference>
<dbReference type="Gene3D" id="3.40.50.2000">
    <property type="entry name" value="Glycogen Phosphorylase B"/>
    <property type="match status" value="1"/>
</dbReference>
<dbReference type="Pfam" id="PF00201">
    <property type="entry name" value="UDPGT"/>
    <property type="match status" value="1"/>
</dbReference>
<reference evidence="3 4" key="1">
    <citation type="submission" date="2018-12" db="EMBL/GenBank/DDBJ databases">
        <title>Genome sequence and assembly of Colletotrichum trifolii.</title>
        <authorList>
            <person name="Gan P."/>
            <person name="Shirasu K."/>
        </authorList>
    </citation>
    <scope>NUCLEOTIDE SEQUENCE [LARGE SCALE GENOMIC DNA]</scope>
    <source>
        <strain evidence="3 4">543-2</strain>
    </source>
</reference>
<dbReference type="EMBL" id="RYZW01000565">
    <property type="protein sequence ID" value="TDZ32043.1"/>
    <property type="molecule type" value="Genomic_DNA"/>
</dbReference>
<accession>A0A4R8QDS7</accession>
<dbReference type="AlphaFoldDB" id="A0A4R8QDS7"/>
<dbReference type="Proteomes" id="UP000295703">
    <property type="component" value="Unassembled WGS sequence"/>
</dbReference>
<dbReference type="GO" id="GO:0008194">
    <property type="term" value="F:UDP-glycosyltransferase activity"/>
    <property type="evidence" value="ECO:0007669"/>
    <property type="project" value="InterPro"/>
</dbReference>
<keyword evidence="2 3" id="KW-0808">Transferase</keyword>
<proteinExistence type="predicted"/>
<protein>
    <submittedName>
        <fullName evidence="3">Glycosyltransferase sdnJ</fullName>
    </submittedName>
</protein>
<name>A0A4R8QDS7_COLTR</name>
<keyword evidence="4" id="KW-1185">Reference proteome</keyword>
<gene>
    <name evidence="3" type="primary">sdnJ-1</name>
    <name evidence="3" type="ORF">CTRI78_v011796</name>
</gene>
<keyword evidence="1" id="KW-0328">Glycosyltransferase</keyword>
<dbReference type="PANTHER" id="PTHR48043">
    <property type="entry name" value="EG:EG0003.4 PROTEIN-RELATED"/>
    <property type="match status" value="1"/>
</dbReference>
<evidence type="ECO:0000313" key="4">
    <source>
        <dbReference type="Proteomes" id="UP000295703"/>
    </source>
</evidence>
<dbReference type="InterPro" id="IPR050271">
    <property type="entry name" value="UDP-glycosyltransferase"/>
</dbReference>